<name>A0A6M1L295_9ACTN</name>
<evidence type="ECO:0000259" key="1">
    <source>
        <dbReference type="PROSITE" id="PS50104"/>
    </source>
</evidence>
<dbReference type="RefSeq" id="WP_164446276.1">
    <property type="nucleotide sequence ID" value="NZ_SAIY01000002.1"/>
</dbReference>
<sequence length="587" mass="63283">MTGVERFDVFVVYAEPDRPWVVTLSGRLRDAGFRVFFDEWEVLPGDVVTRRQEQGIQAARAGVVVCSPAAVSSPQVMDQYAALYSQTVEKGRRLIPVLHEDVGMPPFLDIRRCVDFRHAEGDVYQTRVAQLIAALGEAQPTLEVVSALPPGGRVRPEGARRARLTVAMSGVEVVDRDEGRRTTGIPRAEVARRIPARLQDVHRIGHRRDGDLVRRGSDAATADQLSPALREAGVMLGEAFIPDPVGAALTGLIGDARRHGAGLRLAVCAGDDLVDWPWEALIPPGADRALALTESVEVFRGVDVEDTVPGVVIPGPLRILVVLASPEGEDGGPLLDVEHELATVLDAVDPARKRTAAHVQVLNLGTLAALRDALKAQRFHVLHVCCHARPGRLLLEDERGLPHEVTAQELVAAIPENRRPAAVVLAGCSTALSVQAAPQDSADALPGLARQLLAAGVPQVVAMTAAVTDRYAALFAAALYRELAVAAEPMVVDAVAHARRQIEADRRALPQDAPVRRLVEWATPWCSRAVSRSRCMTRPPRPARSPRHRSRYCRPAFRCARSGTSSAAAPSCAPWSRRCATAPAPAR</sequence>
<dbReference type="Pfam" id="PF13676">
    <property type="entry name" value="TIR_2"/>
    <property type="match status" value="1"/>
</dbReference>
<evidence type="ECO:0000313" key="3">
    <source>
        <dbReference type="Proteomes" id="UP000478148"/>
    </source>
</evidence>
<proteinExistence type="predicted"/>
<dbReference type="EMBL" id="SAIY01000002">
    <property type="protein sequence ID" value="NGM12397.1"/>
    <property type="molecule type" value="Genomic_DNA"/>
</dbReference>
<dbReference type="InterPro" id="IPR035897">
    <property type="entry name" value="Toll_tir_struct_dom_sf"/>
</dbReference>
<dbReference type="Proteomes" id="UP000478148">
    <property type="component" value="Unassembled WGS sequence"/>
</dbReference>
<dbReference type="PROSITE" id="PS50104">
    <property type="entry name" value="TIR"/>
    <property type="match status" value="1"/>
</dbReference>
<gene>
    <name evidence="2" type="ORF">ENC19_06805</name>
</gene>
<evidence type="ECO:0000313" key="2">
    <source>
        <dbReference type="EMBL" id="NGM12397.1"/>
    </source>
</evidence>
<dbReference type="InterPro" id="IPR000157">
    <property type="entry name" value="TIR_dom"/>
</dbReference>
<reference evidence="2 3" key="1">
    <citation type="submission" date="2020-02" db="EMBL/GenBank/DDBJ databases">
        <title>Draft Genome Sequence of Verrucosispora sp. Strain CWR15, Isolated from Gulf of Mexico Sponge.</title>
        <authorList>
            <person name="Kennedy S.J."/>
            <person name="Cella E."/>
            <person name="Azarian T."/>
            <person name="Baker B.J."/>
            <person name="Shaw L.N."/>
        </authorList>
    </citation>
    <scope>NUCLEOTIDE SEQUENCE [LARGE SCALE GENOMIC DNA]</scope>
    <source>
        <strain evidence="2 3">CWR15</strain>
    </source>
</reference>
<dbReference type="GO" id="GO:0007165">
    <property type="term" value="P:signal transduction"/>
    <property type="evidence" value="ECO:0007669"/>
    <property type="project" value="InterPro"/>
</dbReference>
<feature type="domain" description="TIR" evidence="1">
    <location>
        <begin position="5"/>
        <end position="139"/>
    </location>
</feature>
<protein>
    <submittedName>
        <fullName evidence="2">TIR domain-containing protein</fullName>
    </submittedName>
</protein>
<dbReference type="AlphaFoldDB" id="A0A6M1L295"/>
<dbReference type="InterPro" id="IPR024983">
    <property type="entry name" value="CHAT_dom"/>
</dbReference>
<dbReference type="Gene3D" id="3.40.50.10140">
    <property type="entry name" value="Toll/interleukin-1 receptor homology (TIR) domain"/>
    <property type="match status" value="1"/>
</dbReference>
<comment type="caution">
    <text evidence="2">The sequence shown here is derived from an EMBL/GenBank/DDBJ whole genome shotgun (WGS) entry which is preliminary data.</text>
</comment>
<accession>A0A6M1L295</accession>
<dbReference type="Pfam" id="PF12770">
    <property type="entry name" value="CHAT"/>
    <property type="match status" value="1"/>
</dbReference>
<organism evidence="2 3">
    <name type="scientific">Verrucosispora sioxanthis</name>
    <dbReference type="NCBI Taxonomy" id="2499994"/>
    <lineage>
        <taxon>Bacteria</taxon>
        <taxon>Bacillati</taxon>
        <taxon>Actinomycetota</taxon>
        <taxon>Actinomycetes</taxon>
        <taxon>Micromonosporales</taxon>
        <taxon>Micromonosporaceae</taxon>
        <taxon>Micromonospora</taxon>
    </lineage>
</organism>
<dbReference type="SUPFAM" id="SSF52200">
    <property type="entry name" value="Toll/Interleukin receptor TIR domain"/>
    <property type="match status" value="1"/>
</dbReference>
<keyword evidence="3" id="KW-1185">Reference proteome</keyword>